<dbReference type="InterPro" id="IPR011761">
    <property type="entry name" value="ATP-grasp"/>
</dbReference>
<dbReference type="GO" id="GO:0005524">
    <property type="term" value="F:ATP binding"/>
    <property type="evidence" value="ECO:0007669"/>
    <property type="project" value="UniProtKB-UniRule"/>
</dbReference>
<evidence type="ECO:0000256" key="1">
    <source>
        <dbReference type="ARBA" id="ARBA00001936"/>
    </source>
</evidence>
<dbReference type="GO" id="GO:0005829">
    <property type="term" value="C:cytosol"/>
    <property type="evidence" value="ECO:0007669"/>
    <property type="project" value="TreeGrafter"/>
</dbReference>
<evidence type="ECO:0000256" key="7">
    <source>
        <dbReference type="ARBA" id="ARBA00025704"/>
    </source>
</evidence>
<comment type="cofactor">
    <cofactor evidence="1">
        <name>Mn(2+)</name>
        <dbReference type="ChEBI" id="CHEBI:29035"/>
    </cofactor>
</comment>
<comment type="pathway">
    <text evidence="7">Purine metabolism.</text>
</comment>
<dbReference type="Pfam" id="PF22660">
    <property type="entry name" value="RS_preATP-grasp-like"/>
    <property type="match status" value="1"/>
</dbReference>
<evidence type="ECO:0000313" key="10">
    <source>
        <dbReference type="EMBL" id="PLA77269.1"/>
    </source>
</evidence>
<dbReference type="GO" id="GO:0006164">
    <property type="term" value="P:purine nucleotide biosynthetic process"/>
    <property type="evidence" value="ECO:0007669"/>
    <property type="project" value="UniProtKB-KW"/>
</dbReference>
<evidence type="ECO:0000256" key="5">
    <source>
        <dbReference type="ARBA" id="ARBA00022840"/>
    </source>
</evidence>
<dbReference type="AlphaFoldDB" id="A0A2I2AD08"/>
<dbReference type="PANTHER" id="PTHR11609:SF5">
    <property type="entry name" value="PHOSPHORIBOSYLAMINOIMIDAZOLE CARBOXYLASE"/>
    <property type="match status" value="1"/>
</dbReference>
<dbReference type="EMBL" id="PKGI01000008">
    <property type="protein sequence ID" value="PLA77269.1"/>
    <property type="molecule type" value="Genomic_DNA"/>
</dbReference>
<proteinExistence type="predicted"/>
<dbReference type="Gene3D" id="3.30.1490.20">
    <property type="entry name" value="ATP-grasp fold, A domain"/>
    <property type="match status" value="1"/>
</dbReference>
<dbReference type="SUPFAM" id="SSF56059">
    <property type="entry name" value="Glutathione synthetase ATP-binding domain-like"/>
    <property type="match status" value="1"/>
</dbReference>
<protein>
    <submittedName>
        <fullName evidence="10">Phosphoribosylaminoimidazole carboxylase</fullName>
    </submittedName>
</protein>
<dbReference type="GO" id="GO:0046872">
    <property type="term" value="F:metal ion binding"/>
    <property type="evidence" value="ECO:0007669"/>
    <property type="project" value="InterPro"/>
</dbReference>
<dbReference type="InterPro" id="IPR016185">
    <property type="entry name" value="PreATP-grasp_dom_sf"/>
</dbReference>
<keyword evidence="6" id="KW-0464">Manganese</keyword>
<dbReference type="SUPFAM" id="SSF52440">
    <property type="entry name" value="PreATP-grasp domain"/>
    <property type="match status" value="1"/>
</dbReference>
<name>A0A2I2AD08_9LACO</name>
<dbReference type="Proteomes" id="UP000234579">
    <property type="component" value="Unassembled WGS sequence"/>
</dbReference>
<feature type="domain" description="ATP-grasp" evidence="9">
    <location>
        <begin position="112"/>
        <end position="296"/>
    </location>
</feature>
<evidence type="ECO:0000256" key="3">
    <source>
        <dbReference type="ARBA" id="ARBA00022741"/>
    </source>
</evidence>
<comment type="caution">
    <text evidence="10">The sequence shown here is derived from an EMBL/GenBank/DDBJ whole genome shotgun (WGS) entry which is preliminary data.</text>
</comment>
<dbReference type="InterPro" id="IPR003135">
    <property type="entry name" value="ATP-grasp_carboxylate-amine"/>
</dbReference>
<dbReference type="RefSeq" id="WP_101811320.1">
    <property type="nucleotide sequence ID" value="NZ_DYVI01000052.1"/>
</dbReference>
<evidence type="ECO:0000256" key="8">
    <source>
        <dbReference type="PROSITE-ProRule" id="PRU00409"/>
    </source>
</evidence>
<evidence type="ECO:0000259" key="9">
    <source>
        <dbReference type="PROSITE" id="PS50975"/>
    </source>
</evidence>
<organism evidence="10 11">
    <name type="scientific">Ligilactobacillus agilis</name>
    <dbReference type="NCBI Taxonomy" id="1601"/>
    <lineage>
        <taxon>Bacteria</taxon>
        <taxon>Bacillati</taxon>
        <taxon>Bacillota</taxon>
        <taxon>Bacilli</taxon>
        <taxon>Lactobacillales</taxon>
        <taxon>Lactobacillaceae</taxon>
        <taxon>Ligilactobacillus</taxon>
    </lineage>
</organism>
<dbReference type="InterPro" id="IPR054350">
    <property type="entry name" value="PurT/PurK_preATP-grasp"/>
</dbReference>
<accession>A0A2I2AD08</accession>
<dbReference type="Gene3D" id="3.30.470.20">
    <property type="entry name" value="ATP-grasp fold, B domain"/>
    <property type="match status" value="1"/>
</dbReference>
<gene>
    <name evidence="10" type="ORF">CYR79_01810</name>
</gene>
<evidence type="ECO:0000313" key="11">
    <source>
        <dbReference type="Proteomes" id="UP000234579"/>
    </source>
</evidence>
<dbReference type="Pfam" id="PF02222">
    <property type="entry name" value="ATP-grasp"/>
    <property type="match status" value="1"/>
</dbReference>
<reference evidence="11" key="1">
    <citation type="submission" date="2017-12" db="EMBL/GenBank/DDBJ databases">
        <authorList>
            <person name="Christensen H."/>
        </authorList>
    </citation>
    <scope>NUCLEOTIDE SEQUENCE [LARGE SCALE GENOMIC DNA]</scope>
    <source>
        <strain evidence="11">268A</strain>
    </source>
</reference>
<dbReference type="Gene3D" id="3.40.50.20">
    <property type="match status" value="1"/>
</dbReference>
<evidence type="ECO:0000256" key="6">
    <source>
        <dbReference type="ARBA" id="ARBA00023211"/>
    </source>
</evidence>
<sequence length="376" mass="42178">MEDEILFPGATIGIIGESPNGIMLEQAAHKLGFDVIAYGPNEEAPTLRGADVKVVGTYTDQAKLQDFAQRCSLVTYESETIPAQTIAYLSRFTKLPQGSETLEIVQDRLLERTFFEQSNLNIAPYATIVNLDDVYQAISSIGYPAILKPIQKGFSKKIVIKKQTDIAKCADIIDQGTFILESMIPYQKELAVTMSKDKNGDIKFYPLVEAEYRQGKLHQVLAPAQVDSDVANEIRRLSELVVKQVKLVGVMTLSFFLTETGALYVKRLVTGVNSLGYVFSRAANVDIFEQHLRVLANMPLAQPELIQATGMVMIEQDKREALRTQWLLKTNWHYQFYRYPKSMTTLNWGHVLVTGESSQAIKEQVAATGIWDKLEE</sequence>
<keyword evidence="4" id="KW-0658">Purine biosynthesis</keyword>
<keyword evidence="3 8" id="KW-0547">Nucleotide-binding</keyword>
<dbReference type="PROSITE" id="PS50975">
    <property type="entry name" value="ATP_GRASP"/>
    <property type="match status" value="1"/>
</dbReference>
<dbReference type="PANTHER" id="PTHR11609">
    <property type="entry name" value="PURINE BIOSYNTHESIS PROTEIN 6/7, PUR6/7"/>
    <property type="match status" value="1"/>
</dbReference>
<keyword evidence="5 8" id="KW-0067">ATP-binding</keyword>
<comment type="cofactor">
    <cofactor evidence="2">
        <name>Mg(2+)</name>
        <dbReference type="ChEBI" id="CHEBI:18420"/>
    </cofactor>
</comment>
<dbReference type="InterPro" id="IPR013815">
    <property type="entry name" value="ATP_grasp_subdomain_1"/>
</dbReference>
<evidence type="ECO:0000256" key="4">
    <source>
        <dbReference type="ARBA" id="ARBA00022755"/>
    </source>
</evidence>
<evidence type="ECO:0000256" key="2">
    <source>
        <dbReference type="ARBA" id="ARBA00001946"/>
    </source>
</evidence>